<dbReference type="OrthoDB" id="5657941at2759"/>
<dbReference type="Pfam" id="PF11935">
    <property type="entry name" value="SYMPK_PTA1_N"/>
    <property type="match status" value="1"/>
</dbReference>
<comment type="subcellular location">
    <subcellularLocation>
        <location evidence="1">Nucleus</location>
    </subcellularLocation>
</comment>
<evidence type="ECO:0000259" key="5">
    <source>
        <dbReference type="Pfam" id="PF11935"/>
    </source>
</evidence>
<gene>
    <name evidence="7" type="ORF">SYNPS1DRAFT_28487</name>
</gene>
<feature type="compositionally biased region" description="Basic and acidic residues" evidence="4">
    <location>
        <begin position="378"/>
        <end position="391"/>
    </location>
</feature>
<keyword evidence="2" id="KW-0507">mRNA processing</keyword>
<feature type="region of interest" description="Disordered" evidence="4">
    <location>
        <begin position="439"/>
        <end position="477"/>
    </location>
</feature>
<feature type="domain" description="Symplekin/Pta1 N-terminal" evidence="5">
    <location>
        <begin position="128"/>
        <end position="337"/>
    </location>
</feature>
<dbReference type="InterPro" id="IPR021850">
    <property type="entry name" value="Symplekin/Pta1"/>
</dbReference>
<organism evidence="7 8">
    <name type="scientific">Syncephalis pseudoplumigaleata</name>
    <dbReference type="NCBI Taxonomy" id="1712513"/>
    <lineage>
        <taxon>Eukaryota</taxon>
        <taxon>Fungi</taxon>
        <taxon>Fungi incertae sedis</taxon>
        <taxon>Zoopagomycota</taxon>
        <taxon>Zoopagomycotina</taxon>
        <taxon>Zoopagomycetes</taxon>
        <taxon>Zoopagales</taxon>
        <taxon>Piptocephalidaceae</taxon>
        <taxon>Syncephalis</taxon>
    </lineage>
</organism>
<dbReference type="GO" id="GO:0005847">
    <property type="term" value="C:mRNA cleavage and polyadenylation specificity factor complex"/>
    <property type="evidence" value="ECO:0007669"/>
    <property type="project" value="TreeGrafter"/>
</dbReference>
<keyword evidence="8" id="KW-1185">Reference proteome</keyword>
<evidence type="ECO:0000259" key="6">
    <source>
        <dbReference type="Pfam" id="PF12295"/>
    </source>
</evidence>
<protein>
    <submittedName>
        <fullName evidence="7">Uncharacterized protein</fullName>
    </submittedName>
</protein>
<evidence type="ECO:0000313" key="8">
    <source>
        <dbReference type="Proteomes" id="UP000278143"/>
    </source>
</evidence>
<dbReference type="InterPro" id="IPR032460">
    <property type="entry name" value="Symplekin/Pta1_N"/>
</dbReference>
<accession>A0A4V1J1P6</accession>
<dbReference type="Gene3D" id="1.25.10.10">
    <property type="entry name" value="Leucine-rich Repeat Variant"/>
    <property type="match status" value="1"/>
</dbReference>
<evidence type="ECO:0000256" key="3">
    <source>
        <dbReference type="ARBA" id="ARBA00023242"/>
    </source>
</evidence>
<dbReference type="AlphaFoldDB" id="A0A4V1J1P6"/>
<name>A0A4V1J1P6_9FUNG</name>
<evidence type="ECO:0000256" key="4">
    <source>
        <dbReference type="SAM" id="MobiDB-lite"/>
    </source>
</evidence>
<evidence type="ECO:0000313" key="7">
    <source>
        <dbReference type="EMBL" id="RKP25789.1"/>
    </source>
</evidence>
<feature type="domain" description="Symplekin C-terminal" evidence="6">
    <location>
        <begin position="872"/>
        <end position="1038"/>
    </location>
</feature>
<dbReference type="Pfam" id="PF12295">
    <property type="entry name" value="Symplekin_C"/>
    <property type="match status" value="1"/>
</dbReference>
<feature type="region of interest" description="Disordered" evidence="4">
    <location>
        <begin position="361"/>
        <end position="403"/>
    </location>
</feature>
<dbReference type="PANTHER" id="PTHR15245">
    <property type="entry name" value="SYMPLEKIN-RELATED"/>
    <property type="match status" value="1"/>
</dbReference>
<evidence type="ECO:0000256" key="2">
    <source>
        <dbReference type="ARBA" id="ARBA00022664"/>
    </source>
</evidence>
<dbReference type="Proteomes" id="UP000278143">
    <property type="component" value="Unassembled WGS sequence"/>
</dbReference>
<dbReference type="EMBL" id="KZ989617">
    <property type="protein sequence ID" value="RKP25789.1"/>
    <property type="molecule type" value="Genomic_DNA"/>
</dbReference>
<evidence type="ECO:0000256" key="1">
    <source>
        <dbReference type="ARBA" id="ARBA00004123"/>
    </source>
</evidence>
<dbReference type="InterPro" id="IPR022075">
    <property type="entry name" value="Symplekin_C"/>
</dbReference>
<sequence>MTQRWPDSDPPFFVDVVVDASVDDEKRYRRSRSLLVSMESSGSVPSLAELVEFADVLRTIRDTEKRGRLVTEDVLPLCGQWMQEEAVSSWWLALFEEEAERLGAAELKKGFVHLQHLINKLANTPLSAIACNAIRCAHKLVPHAFLRCCVLDDDQGKLWPAVHQVYESAKLHVRSKHARMQLVTVRFITLFVQLFTQRSTHIRADGDDDDGGQTRRYPHDVSISLYRNDSPRFKVGKCGQYADLLFDELLAFICDPSVKYPTGIISSVFICARSRWKHTTPTVESLLHICKHMPPHWSALQRKSVRRAVLAGFASLFRCAVLRADYEARERVIKAIEVLEGGAMIQTLILWEEGKRRGLPDGNGADNSLENVVATKETPTERGHGTDDSRPESSSAAMEAFRPSDRHGDYASVIFVSKRDPRRSDARFYGRLRVVDVDRQQTTTTTRRKRRKKDADHDEQSSSNGGNGNNDAHASTTRYDAPFDVSGASMAESVPETPRPIVGMSREHCMMFIKSTIDRILYGRLVSLVAPPHLNWRVALDRCTALLMSQRQESDAVLAGVNSEEDLDVSRHHLAEFFASGFNDWHQHALYWLYAEWYEDKKIYDQSLCLQLRLLFQKESFSEIIISQFILGIPELTGDAGFLLQTLCREPQWCYMLLPCLRRWSLTRGKSMSVAFRQFWLLSLSQDIREIRYDINREIARCMDRNPHVISEAEELTRSGLSMIVNEPARLGDWLSELGGQLGDVAMLDEPKKEEGEEGDDGIVERLLDIIVRVMPRHIPVTSILLEHYDGYSMRTKMAIKAKIIEPILAIGQVSTELLAVLGSAPTRADELVAWIVRLLVSDAHPSRALRQAILDREARNGAGSAAISWMVVTAVDRHQIEAALIDALGALNRLDQLPDMIRSMLCWLKRDLDISASDVLFMAINGTTRPNAKRMGKVIDQFILLPDIFDRSIIQDALTRAYRTNNPSILLMRVTMQVMRAYPEMLDVCLDLVGALILQPVWDTPQFEAGFVRFVKMCQPRSLKLLHRLGKAHKHALLEANPDLKAALRSGTRFS</sequence>
<keyword evidence="3" id="KW-0539">Nucleus</keyword>
<dbReference type="PANTHER" id="PTHR15245:SF20">
    <property type="entry name" value="SYMPLEKIN"/>
    <property type="match status" value="1"/>
</dbReference>
<reference evidence="8" key="1">
    <citation type="journal article" date="2018" name="Nat. Microbiol.">
        <title>Leveraging single-cell genomics to expand the fungal tree of life.</title>
        <authorList>
            <person name="Ahrendt S.R."/>
            <person name="Quandt C.A."/>
            <person name="Ciobanu D."/>
            <person name="Clum A."/>
            <person name="Salamov A."/>
            <person name="Andreopoulos B."/>
            <person name="Cheng J.F."/>
            <person name="Woyke T."/>
            <person name="Pelin A."/>
            <person name="Henrissat B."/>
            <person name="Reynolds N.K."/>
            <person name="Benny G.L."/>
            <person name="Smith M.E."/>
            <person name="James T.Y."/>
            <person name="Grigoriev I.V."/>
        </authorList>
    </citation>
    <scope>NUCLEOTIDE SEQUENCE [LARGE SCALE GENOMIC DNA]</scope>
    <source>
        <strain evidence="8">Benny S71-1</strain>
    </source>
</reference>
<dbReference type="InterPro" id="IPR011989">
    <property type="entry name" value="ARM-like"/>
</dbReference>
<proteinExistence type="predicted"/>